<dbReference type="Proteomes" id="UP001367508">
    <property type="component" value="Unassembled WGS sequence"/>
</dbReference>
<sequence length="132" mass="14795">MSLCINSHRNGWTQTTVLAYSLVAKIVKLCAEMQFLGNFGAVPLRVPQWSFCGSSRSLYAQFGYRVWGAAIQCISINKWVKALVIFHVGNAMLFIVNADIGCRFEVPRSSLYMKLDAANVTWLLTEDKKIVS</sequence>
<name>A0AAN9L3J9_CANGL</name>
<reference evidence="1 2" key="1">
    <citation type="submission" date="2024-01" db="EMBL/GenBank/DDBJ databases">
        <title>The genomes of 5 underutilized Papilionoideae crops provide insights into root nodulation and disease resistanc.</title>
        <authorList>
            <person name="Jiang F."/>
        </authorList>
    </citation>
    <scope>NUCLEOTIDE SEQUENCE [LARGE SCALE GENOMIC DNA]</scope>
    <source>
        <strain evidence="1">LVBAO_FW01</strain>
        <tissue evidence="1">Leaves</tissue>
    </source>
</reference>
<accession>A0AAN9L3J9</accession>
<dbReference type="EMBL" id="JAYMYQ010000005">
    <property type="protein sequence ID" value="KAK7328825.1"/>
    <property type="molecule type" value="Genomic_DNA"/>
</dbReference>
<evidence type="ECO:0000313" key="2">
    <source>
        <dbReference type="Proteomes" id="UP001367508"/>
    </source>
</evidence>
<proteinExistence type="predicted"/>
<evidence type="ECO:0000313" key="1">
    <source>
        <dbReference type="EMBL" id="KAK7328825.1"/>
    </source>
</evidence>
<dbReference type="AlphaFoldDB" id="A0AAN9L3J9"/>
<comment type="caution">
    <text evidence="1">The sequence shown here is derived from an EMBL/GenBank/DDBJ whole genome shotgun (WGS) entry which is preliminary data.</text>
</comment>
<organism evidence="1 2">
    <name type="scientific">Canavalia gladiata</name>
    <name type="common">Sword bean</name>
    <name type="synonym">Dolichos gladiatus</name>
    <dbReference type="NCBI Taxonomy" id="3824"/>
    <lineage>
        <taxon>Eukaryota</taxon>
        <taxon>Viridiplantae</taxon>
        <taxon>Streptophyta</taxon>
        <taxon>Embryophyta</taxon>
        <taxon>Tracheophyta</taxon>
        <taxon>Spermatophyta</taxon>
        <taxon>Magnoliopsida</taxon>
        <taxon>eudicotyledons</taxon>
        <taxon>Gunneridae</taxon>
        <taxon>Pentapetalae</taxon>
        <taxon>rosids</taxon>
        <taxon>fabids</taxon>
        <taxon>Fabales</taxon>
        <taxon>Fabaceae</taxon>
        <taxon>Papilionoideae</taxon>
        <taxon>50 kb inversion clade</taxon>
        <taxon>NPAAA clade</taxon>
        <taxon>indigoferoid/millettioid clade</taxon>
        <taxon>Phaseoleae</taxon>
        <taxon>Canavalia</taxon>
    </lineage>
</organism>
<gene>
    <name evidence="1" type="ORF">VNO77_22949</name>
</gene>
<keyword evidence="2" id="KW-1185">Reference proteome</keyword>
<protein>
    <submittedName>
        <fullName evidence="1">Uncharacterized protein</fullName>
    </submittedName>
</protein>